<dbReference type="InterPro" id="IPR018221">
    <property type="entry name" value="Glyco_hydro_9_His_AS"/>
</dbReference>
<evidence type="ECO:0000256" key="9">
    <source>
        <dbReference type="ARBA" id="ARBA00023277"/>
    </source>
</evidence>
<feature type="region of interest" description="Disordered" evidence="15">
    <location>
        <begin position="520"/>
        <end position="540"/>
    </location>
</feature>
<name>A0A5N5JUA7_9ROSI</name>
<feature type="domain" description="AN1-type" evidence="16">
    <location>
        <begin position="600"/>
        <end position="646"/>
    </location>
</feature>
<feature type="active site" evidence="13">
    <location>
        <position position="455"/>
    </location>
</feature>
<evidence type="ECO:0000256" key="7">
    <source>
        <dbReference type="ARBA" id="ARBA00022833"/>
    </source>
</evidence>
<dbReference type="PROSITE" id="PS51039">
    <property type="entry name" value="ZF_AN1"/>
    <property type="match status" value="1"/>
</dbReference>
<dbReference type="SUPFAM" id="SSF118310">
    <property type="entry name" value="AN1-like Zinc finger"/>
    <property type="match status" value="1"/>
</dbReference>
<keyword evidence="7" id="KW-0862">Zinc</keyword>
<evidence type="ECO:0000259" key="16">
    <source>
        <dbReference type="PROSITE" id="PS51039"/>
    </source>
</evidence>
<evidence type="ECO:0000256" key="11">
    <source>
        <dbReference type="ARBA" id="ARBA00023326"/>
    </source>
</evidence>
<evidence type="ECO:0000256" key="4">
    <source>
        <dbReference type="ARBA" id="ARBA00022723"/>
    </source>
</evidence>
<comment type="caution">
    <text evidence="17">The sequence shown here is derived from an EMBL/GenBank/DDBJ whole genome shotgun (WGS) entry which is preliminary data.</text>
</comment>
<organism evidence="17 18">
    <name type="scientific">Salix brachista</name>
    <dbReference type="NCBI Taxonomy" id="2182728"/>
    <lineage>
        <taxon>Eukaryota</taxon>
        <taxon>Viridiplantae</taxon>
        <taxon>Streptophyta</taxon>
        <taxon>Embryophyta</taxon>
        <taxon>Tracheophyta</taxon>
        <taxon>Spermatophyta</taxon>
        <taxon>Magnoliopsida</taxon>
        <taxon>eudicotyledons</taxon>
        <taxon>Gunneridae</taxon>
        <taxon>Pentapetalae</taxon>
        <taxon>rosids</taxon>
        <taxon>fabids</taxon>
        <taxon>Malpighiales</taxon>
        <taxon>Salicaceae</taxon>
        <taxon>Saliceae</taxon>
        <taxon>Salix</taxon>
    </lineage>
</organism>
<evidence type="ECO:0000256" key="8">
    <source>
        <dbReference type="ARBA" id="ARBA00023001"/>
    </source>
</evidence>
<dbReference type="Proteomes" id="UP000326939">
    <property type="component" value="Chromosome 16"/>
</dbReference>
<comment type="similarity">
    <text evidence="3 13 14">Belongs to the glycosyl hydrolase 9 (cellulase E) family.</text>
</comment>
<evidence type="ECO:0000256" key="15">
    <source>
        <dbReference type="SAM" id="MobiDB-lite"/>
    </source>
</evidence>
<dbReference type="SMART" id="SM00154">
    <property type="entry name" value="ZnF_AN1"/>
    <property type="match status" value="1"/>
</dbReference>
<dbReference type="SUPFAM" id="SSF48208">
    <property type="entry name" value="Six-hairpin glycosidases"/>
    <property type="match status" value="1"/>
</dbReference>
<evidence type="ECO:0000313" key="17">
    <source>
        <dbReference type="EMBL" id="KAB5521080.1"/>
    </source>
</evidence>
<keyword evidence="10 13" id="KW-0326">Glycosidase</keyword>
<evidence type="ECO:0000256" key="2">
    <source>
        <dbReference type="ARBA" id="ARBA00003732"/>
    </source>
</evidence>
<keyword evidence="6 13" id="KW-0378">Hydrolase</keyword>
<dbReference type="Pfam" id="PF00759">
    <property type="entry name" value="Glyco_hydro_9"/>
    <property type="match status" value="1"/>
</dbReference>
<reference evidence="18" key="1">
    <citation type="journal article" date="2019" name="Gigascience">
        <title>De novo genome assembly of the endangered Acer yangbiense, a plant species with extremely small populations endemic to Yunnan Province, China.</title>
        <authorList>
            <person name="Yang J."/>
            <person name="Wariss H.M."/>
            <person name="Tao L."/>
            <person name="Zhang R."/>
            <person name="Yun Q."/>
            <person name="Hollingsworth P."/>
            <person name="Dao Z."/>
            <person name="Luo G."/>
            <person name="Guo H."/>
            <person name="Ma Y."/>
            <person name="Sun W."/>
        </authorList>
    </citation>
    <scope>NUCLEOTIDE SEQUENCE [LARGE SCALE GENOMIC DNA]</scope>
    <source>
        <strain evidence="18">cv. br00</strain>
    </source>
</reference>
<comment type="catalytic activity">
    <reaction evidence="1 14">
        <text>Endohydrolysis of (1-&gt;4)-beta-D-glucosidic linkages in cellulose, lichenin and cereal beta-D-glucans.</text>
        <dbReference type="EC" id="3.2.1.4"/>
    </reaction>
</comment>
<gene>
    <name evidence="17" type="ORF">DKX38_025399</name>
</gene>
<proteinExistence type="inferred from homology"/>
<dbReference type="GO" id="GO:0030245">
    <property type="term" value="P:cellulose catabolic process"/>
    <property type="evidence" value="ECO:0007669"/>
    <property type="project" value="UniProtKB-KW"/>
</dbReference>
<dbReference type="AlphaFoldDB" id="A0A5N5JUA7"/>
<dbReference type="InterPro" id="IPR012341">
    <property type="entry name" value="6hp_glycosidase-like_sf"/>
</dbReference>
<dbReference type="PROSITE" id="PS00592">
    <property type="entry name" value="GH9_2"/>
    <property type="match status" value="1"/>
</dbReference>
<keyword evidence="11 13" id="KW-0624">Polysaccharide degradation</keyword>
<dbReference type="Gene3D" id="1.50.10.10">
    <property type="match status" value="1"/>
</dbReference>
<evidence type="ECO:0000256" key="1">
    <source>
        <dbReference type="ARBA" id="ARBA00000966"/>
    </source>
</evidence>
<accession>A0A5N5JUA7</accession>
<dbReference type="GO" id="GO:0008270">
    <property type="term" value="F:zinc ion binding"/>
    <property type="evidence" value="ECO:0007669"/>
    <property type="project" value="UniProtKB-KW"/>
</dbReference>
<dbReference type="InterPro" id="IPR008928">
    <property type="entry name" value="6-hairpin_glycosidase_sf"/>
</dbReference>
<evidence type="ECO:0000256" key="12">
    <source>
        <dbReference type="PROSITE-ProRule" id="PRU00449"/>
    </source>
</evidence>
<dbReference type="GO" id="GO:0008810">
    <property type="term" value="F:cellulase activity"/>
    <property type="evidence" value="ECO:0007669"/>
    <property type="project" value="UniProtKB-EC"/>
</dbReference>
<dbReference type="Gene3D" id="4.10.1110.10">
    <property type="entry name" value="AN1-like Zinc finger"/>
    <property type="match status" value="1"/>
</dbReference>
<dbReference type="InterPro" id="IPR035896">
    <property type="entry name" value="AN1-like_Znf"/>
</dbReference>
<evidence type="ECO:0000256" key="3">
    <source>
        <dbReference type="ARBA" id="ARBA00007072"/>
    </source>
</evidence>
<dbReference type="InterPro" id="IPR000058">
    <property type="entry name" value="Znf_AN1"/>
</dbReference>
<evidence type="ECO:0000256" key="6">
    <source>
        <dbReference type="ARBA" id="ARBA00022801"/>
    </source>
</evidence>
<dbReference type="Pfam" id="PF01428">
    <property type="entry name" value="zf-AN1"/>
    <property type="match status" value="1"/>
</dbReference>
<keyword evidence="4" id="KW-0479">Metal-binding</keyword>
<evidence type="ECO:0000256" key="13">
    <source>
        <dbReference type="PROSITE-ProRule" id="PRU10059"/>
    </source>
</evidence>
<dbReference type="EC" id="3.2.1.4" evidence="14"/>
<keyword evidence="18" id="KW-1185">Reference proteome</keyword>
<evidence type="ECO:0000313" key="18">
    <source>
        <dbReference type="Proteomes" id="UP000326939"/>
    </source>
</evidence>
<keyword evidence="5 12" id="KW-0863">Zinc-finger</keyword>
<dbReference type="FunFam" id="4.10.1110.10:FF:000001">
    <property type="entry name" value="Zinc finger AN1-type containing 6"/>
    <property type="match status" value="1"/>
</dbReference>
<evidence type="ECO:0000256" key="14">
    <source>
        <dbReference type="RuleBase" id="RU361166"/>
    </source>
</evidence>
<dbReference type="PANTHER" id="PTHR22298">
    <property type="entry name" value="ENDO-1,4-BETA-GLUCANASE"/>
    <property type="match status" value="1"/>
</dbReference>
<protein>
    <recommendedName>
        <fullName evidence="14">Endoglucanase</fullName>
        <ecNumber evidence="14">3.2.1.4</ecNumber>
    </recommendedName>
</protein>
<keyword evidence="8 14" id="KW-0136">Cellulose degradation</keyword>
<evidence type="ECO:0000256" key="5">
    <source>
        <dbReference type="ARBA" id="ARBA00022771"/>
    </source>
</evidence>
<evidence type="ECO:0000256" key="10">
    <source>
        <dbReference type="ARBA" id="ARBA00023295"/>
    </source>
</evidence>
<dbReference type="FunFam" id="1.50.10.10:FF:000020">
    <property type="entry name" value="Endoglucanase"/>
    <property type="match status" value="1"/>
</dbReference>
<dbReference type="EMBL" id="VDCV01000016">
    <property type="protein sequence ID" value="KAB5521080.1"/>
    <property type="molecule type" value="Genomic_DNA"/>
</dbReference>
<sequence length="664" mass="72580">MKDLGDIHYFLGLQIARDETTLTVTQTRYLVSLLQKFGLAGAKPVATPLASGTLLTATDGALLSIFLLMNGAVSHDYGAALTKSLLYYEAQRSGKLPPHQRVLWRGDSGLVDGSDAGMDLVGGYYDAGDNMKFGFPMAFTITMLSWSTIEFSSQLKARNELSNALDAIKWGTDYFIKAHPQPHVLYGQVGDGDSDHSCWERPEDMTTPRTSFKIDDHHPGADLAAETAAALAAASLAFRSSDPAYSTQLVSHAKQLFEFAHDHPGLYHNSIPAAKFYASSGYEDEMLWAAAWLHRATNDEIYLDYLGASTNTGGIRTSFSWDDKFLGAQLLVAKLVLESKVPDTGTWGQYKSQAEEFICSCIQKGGKNVKKTPGGLLWFLEWDGLQYVATASLVAAAYGNYLSANHAAIHCAGVTVQPTDLFHLAQSQVDYILGSNPRGMSYMVGFGSNYPTQPHHRGASIVTIKKDPKPVTCQEGYQVWFNRDAPNPNVLVGAIVGGPDEHDGYIDSRTIHVTLEITLSSPSPPSQNHTLPQQSPSQNNHIHCPSPLDQLLAQSAFAFVSSSFSSPSVDVIKNQVGPVLVAKGDEKEEVKAEPTVVIPQQKPNRCLTCRRRVGLTGFKCRCGMVFCGTHRYPEQHGCKFDFKSLGKEQIVKANHVVKGEKQWI</sequence>
<dbReference type="InterPro" id="IPR001701">
    <property type="entry name" value="Glyco_hydro_9"/>
</dbReference>
<keyword evidence="9 13" id="KW-0119">Carbohydrate metabolism</keyword>
<comment type="function">
    <text evidence="2">May be involved in environmental stress response.</text>
</comment>